<gene>
    <name evidence="4" type="ORF">BN2614_LOCUS1</name>
</gene>
<feature type="non-terminal residue" evidence="4">
    <location>
        <position position="85"/>
    </location>
</feature>
<dbReference type="AlphaFoldDB" id="A0A9X9LP03"/>
<dbReference type="PANTHER" id="PTHR24147:SF53">
    <property type="entry name" value="ANKYRIN REPEAT DOMAIN 26"/>
    <property type="match status" value="1"/>
</dbReference>
<dbReference type="PANTHER" id="PTHR24147">
    <property type="entry name" value="ANKYRIN REPEAT DOMAIN 36-RELATED"/>
    <property type="match status" value="1"/>
</dbReference>
<keyword evidence="1 2" id="KW-0175">Coiled coil</keyword>
<feature type="domain" description="CCDC144C-like coiled-coil" evidence="3">
    <location>
        <begin position="38"/>
        <end position="85"/>
    </location>
</feature>
<evidence type="ECO:0000256" key="2">
    <source>
        <dbReference type="SAM" id="Coils"/>
    </source>
</evidence>
<dbReference type="EMBL" id="CYRY02009628">
    <property type="protein sequence ID" value="VCW77934.1"/>
    <property type="molecule type" value="Genomic_DNA"/>
</dbReference>
<dbReference type="Pfam" id="PF14915">
    <property type="entry name" value="CCDC144C"/>
    <property type="match status" value="1"/>
</dbReference>
<name>A0A9X9LP03_GULGU</name>
<dbReference type="InterPro" id="IPR039497">
    <property type="entry name" value="CC144C-like_CC_dom"/>
</dbReference>
<sequence length="85" mass="10531">MENKANELQKELLETKEMISKLELQKVEWEQELYRLRFTLKQENENRAIAEMLYEKIQEQLTRKEEQYKKEVEMKQELELNLRAL</sequence>
<dbReference type="InterPro" id="IPR050657">
    <property type="entry name" value="Ankyrin_repeat_domain"/>
</dbReference>
<evidence type="ECO:0000313" key="5">
    <source>
        <dbReference type="Proteomes" id="UP000269945"/>
    </source>
</evidence>
<accession>A0A9X9LP03</accession>
<keyword evidence="5" id="KW-1185">Reference proteome</keyword>
<organism evidence="4 5">
    <name type="scientific">Gulo gulo</name>
    <name type="common">Wolverine</name>
    <name type="synonym">Gluton</name>
    <dbReference type="NCBI Taxonomy" id="48420"/>
    <lineage>
        <taxon>Eukaryota</taxon>
        <taxon>Metazoa</taxon>
        <taxon>Chordata</taxon>
        <taxon>Craniata</taxon>
        <taxon>Vertebrata</taxon>
        <taxon>Euteleostomi</taxon>
        <taxon>Mammalia</taxon>
        <taxon>Eutheria</taxon>
        <taxon>Laurasiatheria</taxon>
        <taxon>Carnivora</taxon>
        <taxon>Caniformia</taxon>
        <taxon>Musteloidea</taxon>
        <taxon>Mustelidae</taxon>
        <taxon>Guloninae</taxon>
        <taxon>Gulo</taxon>
    </lineage>
</organism>
<evidence type="ECO:0000256" key="1">
    <source>
        <dbReference type="ARBA" id="ARBA00023054"/>
    </source>
</evidence>
<protein>
    <recommendedName>
        <fullName evidence="3">CCDC144C-like coiled-coil domain-containing protein</fullName>
    </recommendedName>
</protein>
<evidence type="ECO:0000313" key="4">
    <source>
        <dbReference type="EMBL" id="VCW77934.1"/>
    </source>
</evidence>
<reference evidence="4 5" key="1">
    <citation type="submission" date="2018-10" db="EMBL/GenBank/DDBJ databases">
        <authorList>
            <person name="Ekblom R."/>
            <person name="Jareborg N."/>
        </authorList>
    </citation>
    <scope>NUCLEOTIDE SEQUENCE [LARGE SCALE GENOMIC DNA]</scope>
    <source>
        <tissue evidence="4">Muscle</tissue>
    </source>
</reference>
<comment type="caution">
    <text evidence="4">The sequence shown here is derived from an EMBL/GenBank/DDBJ whole genome shotgun (WGS) entry which is preliminary data.</text>
</comment>
<proteinExistence type="predicted"/>
<dbReference type="Proteomes" id="UP000269945">
    <property type="component" value="Unassembled WGS sequence"/>
</dbReference>
<feature type="coiled-coil region" evidence="2">
    <location>
        <begin position="5"/>
        <end position="81"/>
    </location>
</feature>
<evidence type="ECO:0000259" key="3">
    <source>
        <dbReference type="Pfam" id="PF14915"/>
    </source>
</evidence>